<proteinExistence type="inferred from homology"/>
<dbReference type="PANTHER" id="PTHR12832">
    <property type="entry name" value="TESTIS-SPECIFIC PROTEIN PBS13 T-COMPLEX 11"/>
    <property type="match status" value="1"/>
</dbReference>
<feature type="region of interest" description="Disordered" evidence="2">
    <location>
        <begin position="597"/>
        <end position="655"/>
    </location>
</feature>
<dbReference type="OrthoDB" id="276323at2759"/>
<comment type="similarity">
    <text evidence="1">Belongs to the TCP11 family.</text>
</comment>
<organism evidence="3 4">
    <name type="scientific">Heterodermia speciosa</name>
    <dbReference type="NCBI Taxonomy" id="116794"/>
    <lineage>
        <taxon>Eukaryota</taxon>
        <taxon>Fungi</taxon>
        <taxon>Dikarya</taxon>
        <taxon>Ascomycota</taxon>
        <taxon>Pezizomycotina</taxon>
        <taxon>Lecanoromycetes</taxon>
        <taxon>OSLEUM clade</taxon>
        <taxon>Lecanoromycetidae</taxon>
        <taxon>Caliciales</taxon>
        <taxon>Physciaceae</taxon>
        <taxon>Heterodermia</taxon>
    </lineage>
</organism>
<evidence type="ECO:0000256" key="2">
    <source>
        <dbReference type="SAM" id="MobiDB-lite"/>
    </source>
</evidence>
<dbReference type="Proteomes" id="UP000664521">
    <property type="component" value="Unassembled WGS sequence"/>
</dbReference>
<dbReference type="InterPro" id="IPR008862">
    <property type="entry name" value="Tcp11"/>
</dbReference>
<gene>
    <name evidence="3" type="ORF">HETSPECPRED_008248</name>
</gene>
<comment type="caution">
    <text evidence="3">The sequence shown here is derived from an EMBL/GenBank/DDBJ whole genome shotgun (WGS) entry which is preliminary data.</text>
</comment>
<dbReference type="GO" id="GO:0010737">
    <property type="term" value="P:protein kinase A signaling"/>
    <property type="evidence" value="ECO:0007669"/>
    <property type="project" value="TreeGrafter"/>
</dbReference>
<protein>
    <recommendedName>
        <fullName evidence="5">Tcp11-domain-containing protein</fullName>
    </recommendedName>
</protein>
<reference evidence="3" key="1">
    <citation type="submission" date="2021-03" db="EMBL/GenBank/DDBJ databases">
        <authorList>
            <person name="Tagirdzhanova G."/>
        </authorList>
    </citation>
    <scope>NUCLEOTIDE SEQUENCE</scope>
</reference>
<keyword evidence="4" id="KW-1185">Reference proteome</keyword>
<name>A0A8H3FZU9_9LECA</name>
<evidence type="ECO:0000313" key="3">
    <source>
        <dbReference type="EMBL" id="CAF9932012.1"/>
    </source>
</evidence>
<evidence type="ECO:0000256" key="1">
    <source>
        <dbReference type="ARBA" id="ARBA00010954"/>
    </source>
</evidence>
<accession>A0A8H3FZU9</accession>
<feature type="compositionally biased region" description="Polar residues" evidence="2">
    <location>
        <begin position="619"/>
        <end position="655"/>
    </location>
</feature>
<sequence>MNIRQLAAADVQHGLEALPTKTQTQGISRNVKLVLNARIQPDLDNTSSTKESASLARRSRDTELCRPGLSTDIRNRTPTLEDTTMACARIEAYLEPETLRRLQIHSIHLTYMWSANVDPPVTVRSLSELDLVRIVHDPKLRHDLNFEREISFRPNIDSPRCQQKEAVANAYWEALTIEFALYIKYRHNLVSNRVSAPPLPWISETLNSPRLPMRLPRMFVTIRDVLKTLVPGAECSAVDQRLDVDLLMQELENGACDVKGLSNWLRQLLLGSCSPLRDTEVEKMANTVHEGVDKDDARILVNGLKVLFGILEIMKLDVANHQIRYLRLLMVEDSIHFEQNTFLRRISEGFDVRDARDWFDYHSGEEVDGYMNFARGVWDMIVGARVGFPTTFCHDIERLLILQRDFRMEMFQEACGQSFIDTLHRLGWTGTPPYEAYDMMLTRVVAVLKDSRDSDYNREVALEVVREAYRLCNITTLPDERFVDFSQLYLKEASKPTSSIFQRLHSRLSFALAELMDEEVEILMDLTPLQMLDYLNPESSDHDPSQAPGLVNIAKRTAHIAVLHWKIWGPILYEQPSHDIPSTSENPECSDVLSKVGLTPHGTPFEVVEDGPRPRTSRETSTMRPRTSRGSSTETVLGSVDLSTRPTSSANSERE</sequence>
<dbReference type="Pfam" id="PF05794">
    <property type="entry name" value="Tcp11"/>
    <property type="match status" value="1"/>
</dbReference>
<dbReference type="EMBL" id="CAJPDS010000061">
    <property type="protein sequence ID" value="CAF9932012.1"/>
    <property type="molecule type" value="Genomic_DNA"/>
</dbReference>
<evidence type="ECO:0008006" key="5">
    <source>
        <dbReference type="Google" id="ProtNLM"/>
    </source>
</evidence>
<dbReference type="AlphaFoldDB" id="A0A8H3FZU9"/>
<evidence type="ECO:0000313" key="4">
    <source>
        <dbReference type="Proteomes" id="UP000664521"/>
    </source>
</evidence>
<dbReference type="PANTHER" id="PTHR12832:SF11">
    <property type="entry name" value="LD23868P"/>
    <property type="match status" value="1"/>
</dbReference>